<evidence type="ECO:0000259" key="1">
    <source>
        <dbReference type="Pfam" id="PF00882"/>
    </source>
</evidence>
<dbReference type="Proteomes" id="UP000014923">
    <property type="component" value="Unassembled WGS sequence"/>
</dbReference>
<dbReference type="AlphaFoldDB" id="R7RUK1"/>
<reference evidence="2" key="1">
    <citation type="submission" date="2013-03" db="EMBL/GenBank/DDBJ databases">
        <title>Draft genome sequence of the hydrogen-ethanol-producing anaerobic alkalithermophilic Caloramator celere.</title>
        <authorList>
            <person name="Ciranna A."/>
            <person name="Larjo A."/>
            <person name="Kivisto A."/>
            <person name="Santala V."/>
            <person name="Roos C."/>
            <person name="Karp M."/>
        </authorList>
    </citation>
    <scope>NUCLEOTIDE SEQUENCE [LARGE SCALE GENOMIC DNA]</scope>
    <source>
        <strain evidence="2">DSM 8682</strain>
    </source>
</reference>
<dbReference type="eggNOG" id="ENOG50332Q0">
    <property type="taxonomic scope" value="Bacteria"/>
</dbReference>
<dbReference type="InterPro" id="IPR029002">
    <property type="entry name" value="PLPC/GPLD1"/>
</dbReference>
<dbReference type="Pfam" id="PF00882">
    <property type="entry name" value="Zn_dep_PLPC"/>
    <property type="match status" value="1"/>
</dbReference>
<dbReference type="InterPro" id="IPR008947">
    <property type="entry name" value="PLipase_C/P1_nuclease_dom_sf"/>
</dbReference>
<dbReference type="Gene3D" id="1.10.575.10">
    <property type="entry name" value="P1 Nuclease"/>
    <property type="match status" value="1"/>
</dbReference>
<protein>
    <recommendedName>
        <fullName evidence="1">Phospholipase C/D domain-containing protein</fullName>
    </recommendedName>
</protein>
<dbReference type="RefSeq" id="WP_018664265.1">
    <property type="nucleotide sequence ID" value="NZ_HF952022.1"/>
</dbReference>
<keyword evidence="3" id="KW-1185">Reference proteome</keyword>
<evidence type="ECO:0000313" key="2">
    <source>
        <dbReference type="EMBL" id="CDF59045.1"/>
    </source>
</evidence>
<feature type="domain" description="Phospholipase C/D" evidence="1">
    <location>
        <begin position="5"/>
        <end position="153"/>
    </location>
</feature>
<accession>R7RUK1</accession>
<dbReference type="EMBL" id="CAVN010000111">
    <property type="protein sequence ID" value="CDF59045.1"/>
    <property type="molecule type" value="Genomic_DNA"/>
</dbReference>
<proteinExistence type="predicted"/>
<comment type="caution">
    <text evidence="2">The sequence shown here is derived from an EMBL/GenBank/DDBJ whole genome shotgun (WGS) entry which is preliminary data.</text>
</comment>
<evidence type="ECO:0000313" key="3">
    <source>
        <dbReference type="Proteomes" id="UP000014923"/>
    </source>
</evidence>
<dbReference type="GO" id="GO:0016788">
    <property type="term" value="F:hydrolase activity, acting on ester bonds"/>
    <property type="evidence" value="ECO:0007669"/>
    <property type="project" value="InterPro"/>
</dbReference>
<dbReference type="OrthoDB" id="2878022at2"/>
<dbReference type="HOGENOM" id="CLU_104114_0_0_9"/>
<organism evidence="2 3">
    <name type="scientific">Thermobrachium celere DSM 8682</name>
    <dbReference type="NCBI Taxonomy" id="941824"/>
    <lineage>
        <taxon>Bacteria</taxon>
        <taxon>Bacillati</taxon>
        <taxon>Bacillota</taxon>
        <taxon>Clostridia</taxon>
        <taxon>Eubacteriales</taxon>
        <taxon>Clostridiaceae</taxon>
        <taxon>Thermobrachium</taxon>
    </lineage>
</organism>
<name>R7RUK1_9CLOT</name>
<gene>
    <name evidence="2" type="ORF">TCEL_02113</name>
</gene>
<sequence length="190" mass="22531">MLSATHKLIGKSILLNIKQKYNIPINEESFLNGCLKPDYSLPFFFIPHYKEKSFNFIIQMIKDLINYNLSNTKSIKNFYTKLGIITHFLCDYFCYAHNNKKLDNMFLHLKYEKALHSLYEELVIDKINTTSIQKVYSLDNLINFINNMHYEYMIIPPSMEKDILYALEVSNYTVNFIIDYVKNCNKYNVA</sequence>